<gene>
    <name evidence="1" type="ORF">S03H2_71470</name>
</gene>
<comment type="caution">
    <text evidence="1">The sequence shown here is derived from an EMBL/GenBank/DDBJ whole genome shotgun (WGS) entry which is preliminary data.</text>
</comment>
<organism evidence="1">
    <name type="scientific">marine sediment metagenome</name>
    <dbReference type="NCBI Taxonomy" id="412755"/>
    <lineage>
        <taxon>unclassified sequences</taxon>
        <taxon>metagenomes</taxon>
        <taxon>ecological metagenomes</taxon>
    </lineage>
</organism>
<feature type="non-terminal residue" evidence="1">
    <location>
        <position position="1"/>
    </location>
</feature>
<evidence type="ECO:0000313" key="1">
    <source>
        <dbReference type="EMBL" id="GAH91174.1"/>
    </source>
</evidence>
<sequence>VYYQNSGDRNQGLGIQINLAEPTTIYGVDLYGKKEEMTNPKIIDVQIRGYDALNNKPNSSVYSTMEINMSTTEGWYRQTFPSSISLSEGNYFLV</sequence>
<proteinExistence type="predicted"/>
<name>X1KM11_9ZZZZ</name>
<reference evidence="1" key="1">
    <citation type="journal article" date="2014" name="Front. Microbiol.">
        <title>High frequency of phylogenetically diverse reductive dehalogenase-homologous genes in deep subseafloor sedimentary metagenomes.</title>
        <authorList>
            <person name="Kawai M."/>
            <person name="Futagami T."/>
            <person name="Toyoda A."/>
            <person name="Takaki Y."/>
            <person name="Nishi S."/>
            <person name="Hori S."/>
            <person name="Arai W."/>
            <person name="Tsubouchi T."/>
            <person name="Morono Y."/>
            <person name="Uchiyama I."/>
            <person name="Ito T."/>
            <person name="Fujiyama A."/>
            <person name="Inagaki F."/>
            <person name="Takami H."/>
        </authorList>
    </citation>
    <scope>NUCLEOTIDE SEQUENCE</scope>
    <source>
        <strain evidence="1">Expedition CK06-06</strain>
    </source>
</reference>
<dbReference type="EMBL" id="BARU01047848">
    <property type="protein sequence ID" value="GAH91174.1"/>
    <property type="molecule type" value="Genomic_DNA"/>
</dbReference>
<dbReference type="AlphaFoldDB" id="X1KM11"/>
<protein>
    <submittedName>
        <fullName evidence="1">Uncharacterized protein</fullName>
    </submittedName>
</protein>
<feature type="non-terminal residue" evidence="1">
    <location>
        <position position="94"/>
    </location>
</feature>
<accession>X1KM11</accession>